<dbReference type="InterPro" id="IPR002938">
    <property type="entry name" value="FAD-bd"/>
</dbReference>
<evidence type="ECO:0000313" key="3">
    <source>
        <dbReference type="EMBL" id="ANY21074.1"/>
    </source>
</evidence>
<dbReference type="STRING" id="692370.A6F68_02580"/>
<evidence type="ECO:0000256" key="1">
    <source>
        <dbReference type="ARBA" id="ARBA00023002"/>
    </source>
</evidence>
<accession>A0A1B2AG06</accession>
<sequence>MLAKVGLAEPLIALGLVTPDWQVRMHETCERAKFDLAHIASDTPYPFRLQCEQSTLVSLALETARNEAAIEVRMGARVTAVQQDSESVTLSIAGSEPVRARFAIAADGARSALREAVGARFEGFTYPETTILATTTFPFHEHIDGLSNVNYCWATEGTFSLLRLPKVWRCSLYADDGESIEEATTPASVTAKLERIVPGASQHDVQEIRAYRIHQRIVERYDHGRVLLAGDAAHLNSPSGGMGMNGGIHDAYELADTLAEVFADGDLARLGRYSRRRKAVAEDAILAQAHRNRTRMQERDPVKRREELEALQRIANDPVRCREHLLKTSMIAGLRQAEAIS</sequence>
<dbReference type="InterPro" id="IPR036188">
    <property type="entry name" value="FAD/NAD-bd_sf"/>
</dbReference>
<evidence type="ECO:0000313" key="4">
    <source>
        <dbReference type="Proteomes" id="UP000092932"/>
    </source>
</evidence>
<dbReference type="PANTHER" id="PTHR43476">
    <property type="entry name" value="3-(3-HYDROXY-PHENYL)PROPIONATE/3-HYDROXYCINNAMIC ACID HYDROXYLASE"/>
    <property type="match status" value="1"/>
</dbReference>
<name>A0A1B2AG06_9SPHN</name>
<dbReference type="PRINTS" id="PR00420">
    <property type="entry name" value="RNGMNOXGNASE"/>
</dbReference>
<reference evidence="3 4" key="1">
    <citation type="submission" date="2016-07" db="EMBL/GenBank/DDBJ databases">
        <title>Complete genome sequence of Altererythrobacter dongtanensis KCTC 22672, a type strain with esterase isolated from tidal flat.</title>
        <authorList>
            <person name="Cheng H."/>
            <person name="Wu Y.-H."/>
            <person name="Zhou P."/>
            <person name="Huo Y.-Y."/>
            <person name="Wang C.-S."/>
            <person name="Xu X.-W."/>
        </authorList>
    </citation>
    <scope>NUCLEOTIDE SEQUENCE [LARGE SCALE GENOMIC DNA]</scope>
    <source>
        <strain evidence="3 4">KCTC 22672</strain>
    </source>
</reference>
<keyword evidence="3" id="KW-0503">Monooxygenase</keyword>
<evidence type="ECO:0000259" key="2">
    <source>
        <dbReference type="Pfam" id="PF01494"/>
    </source>
</evidence>
<dbReference type="Pfam" id="PF01494">
    <property type="entry name" value="FAD_binding_3"/>
    <property type="match status" value="1"/>
</dbReference>
<keyword evidence="4" id="KW-1185">Reference proteome</keyword>
<dbReference type="SUPFAM" id="SSF51905">
    <property type="entry name" value="FAD/NAD(P)-binding domain"/>
    <property type="match status" value="1"/>
</dbReference>
<proteinExistence type="predicted"/>
<dbReference type="PANTHER" id="PTHR43476:SF5">
    <property type="entry name" value="FAD-DEPENDENT MONOOXYGENASE"/>
    <property type="match status" value="1"/>
</dbReference>
<organism evidence="3 4">
    <name type="scientific">Tsuneonella dongtanensis</name>
    <dbReference type="NCBI Taxonomy" id="692370"/>
    <lineage>
        <taxon>Bacteria</taxon>
        <taxon>Pseudomonadati</taxon>
        <taxon>Pseudomonadota</taxon>
        <taxon>Alphaproteobacteria</taxon>
        <taxon>Sphingomonadales</taxon>
        <taxon>Erythrobacteraceae</taxon>
        <taxon>Tsuneonella</taxon>
    </lineage>
</organism>
<dbReference type="GO" id="GO:0018632">
    <property type="term" value="F:4-nitrophenol 4-monooxygenase activity"/>
    <property type="evidence" value="ECO:0007669"/>
    <property type="project" value="UniProtKB-EC"/>
</dbReference>
<protein>
    <submittedName>
        <fullName evidence="3">Para-nitrophenol 4-monooxygenase</fullName>
        <ecNumber evidence="3">1.14.13.167</ecNumber>
    </submittedName>
</protein>
<dbReference type="InterPro" id="IPR050631">
    <property type="entry name" value="PheA/TfdB_FAD_monoxygenase"/>
</dbReference>
<feature type="domain" description="FAD-binding" evidence="2">
    <location>
        <begin position="2"/>
        <end position="285"/>
    </location>
</feature>
<dbReference type="PATRIC" id="fig|692370.5.peg.2590"/>
<dbReference type="Gene3D" id="3.50.50.60">
    <property type="entry name" value="FAD/NAD(P)-binding domain"/>
    <property type="match status" value="1"/>
</dbReference>
<dbReference type="EC" id="1.14.13.167" evidence="3"/>
<keyword evidence="1 3" id="KW-0560">Oxidoreductase</keyword>
<dbReference type="Proteomes" id="UP000092932">
    <property type="component" value="Chromosome"/>
</dbReference>
<dbReference type="EMBL" id="CP016591">
    <property type="protein sequence ID" value="ANY21074.1"/>
    <property type="molecule type" value="Genomic_DNA"/>
</dbReference>
<dbReference type="KEGG" id="ado:A6F68_02580"/>
<dbReference type="AlphaFoldDB" id="A0A1B2AG06"/>
<gene>
    <name evidence="3" type="primary">pnpA</name>
    <name evidence="3" type="ORF">A6F68_02580</name>
</gene>
<dbReference type="Gene3D" id="3.30.70.2450">
    <property type="match status" value="1"/>
</dbReference>
<dbReference type="GO" id="GO:0071949">
    <property type="term" value="F:FAD binding"/>
    <property type="evidence" value="ECO:0007669"/>
    <property type="project" value="InterPro"/>
</dbReference>